<keyword evidence="3" id="KW-1185">Reference proteome</keyword>
<feature type="non-terminal residue" evidence="2">
    <location>
        <position position="1"/>
    </location>
</feature>
<feature type="compositionally biased region" description="Low complexity" evidence="1">
    <location>
        <begin position="304"/>
        <end position="313"/>
    </location>
</feature>
<dbReference type="InParanoid" id="C5LMJ2"/>
<dbReference type="Proteomes" id="UP000007800">
    <property type="component" value="Unassembled WGS sequence"/>
</dbReference>
<accession>C5LMJ2</accession>
<feature type="compositionally biased region" description="Low complexity" evidence="1">
    <location>
        <begin position="216"/>
        <end position="236"/>
    </location>
</feature>
<evidence type="ECO:0000313" key="2">
    <source>
        <dbReference type="EMBL" id="EER02051.1"/>
    </source>
</evidence>
<feature type="compositionally biased region" description="Low complexity" evidence="1">
    <location>
        <begin position="122"/>
        <end position="158"/>
    </location>
</feature>
<reference evidence="2 3" key="1">
    <citation type="submission" date="2008-07" db="EMBL/GenBank/DDBJ databases">
        <authorList>
            <person name="El-Sayed N."/>
            <person name="Caler E."/>
            <person name="Inman J."/>
            <person name="Amedeo P."/>
            <person name="Hass B."/>
            <person name="Wortman J."/>
        </authorList>
    </citation>
    <scope>NUCLEOTIDE SEQUENCE [LARGE SCALE GENOMIC DNA]</scope>
    <source>
        <strain evidence="3">ATCC 50983 / TXsc</strain>
    </source>
</reference>
<feature type="compositionally biased region" description="Low complexity" evidence="1">
    <location>
        <begin position="249"/>
        <end position="286"/>
    </location>
</feature>
<gene>
    <name evidence="2" type="ORF">Pmar_PMAR007196</name>
</gene>
<dbReference type="EMBL" id="GG683550">
    <property type="protein sequence ID" value="EER02051.1"/>
    <property type="molecule type" value="Genomic_DNA"/>
</dbReference>
<dbReference type="GeneID" id="9054771"/>
<evidence type="ECO:0000313" key="3">
    <source>
        <dbReference type="Proteomes" id="UP000007800"/>
    </source>
</evidence>
<evidence type="ECO:0000256" key="1">
    <source>
        <dbReference type="SAM" id="MobiDB-lite"/>
    </source>
</evidence>
<dbReference type="RefSeq" id="XP_002769333.1">
    <property type="nucleotide sequence ID" value="XM_002769287.1"/>
</dbReference>
<sequence>IPPRGQMGDITASRAGPVVPRQPKRASADGGWSTPAGTKADDTWNTADFASLDTAAAQVQSSPGNPFAQQRPITAPPPSPSAQRPVTPTPMQGGVAAYSTAAATSSAMARHAASGTRQHPAQGGYQTVAQTQQQQQANPQQQHRQPRQHQQQPYYVYQGPPPNSVPASFIGGRTQLQPGVVPQRYPSAIPQAPQPQGYPHTGGYNTPYQRPGTAGGQYQQAAAAQHAQSQQPEHPAVAAQRGQYQQQPAVAAQRGQYQQQQPPVAAQRGQYQQQQPAVAAPQGRPAPRTPPSNSVPLGRLGDYSSSAARMASAGGTVYNAPPSPPAVGTSYGRPVQYAAGSPQPQRAPQLPPKPNDPFATLNPFANGGGLS</sequence>
<feature type="compositionally biased region" description="Low complexity" evidence="1">
    <location>
        <begin position="96"/>
        <end position="114"/>
    </location>
</feature>
<feature type="region of interest" description="Disordered" evidence="1">
    <location>
        <begin position="1"/>
        <end position="371"/>
    </location>
</feature>
<proteinExistence type="predicted"/>
<name>C5LMJ2_PERM5</name>
<feature type="compositionally biased region" description="Polar residues" evidence="1">
    <location>
        <begin position="81"/>
        <end position="90"/>
    </location>
</feature>
<feature type="compositionally biased region" description="Polar residues" evidence="1">
    <location>
        <begin position="57"/>
        <end position="72"/>
    </location>
</feature>
<dbReference type="AlphaFoldDB" id="C5LMJ2"/>
<organism evidence="3">
    <name type="scientific">Perkinsus marinus (strain ATCC 50983 / TXsc)</name>
    <dbReference type="NCBI Taxonomy" id="423536"/>
    <lineage>
        <taxon>Eukaryota</taxon>
        <taxon>Sar</taxon>
        <taxon>Alveolata</taxon>
        <taxon>Perkinsozoa</taxon>
        <taxon>Perkinsea</taxon>
        <taxon>Perkinsida</taxon>
        <taxon>Perkinsidae</taxon>
        <taxon>Perkinsus</taxon>
    </lineage>
</organism>
<protein>
    <submittedName>
        <fullName evidence="2">Uncharacterized protein</fullName>
    </submittedName>
</protein>